<keyword evidence="2" id="KW-1185">Reference proteome</keyword>
<sequence>MITDALVFLQSWYASCCNDDWEHRYGVTIDTLDNPGWRLKIDLVNTPLAGALLDRLVVERADDGWVHAWSNGVHFEGACGPLNLGEVLEAFRDFVGDAVSPPD</sequence>
<dbReference type="InterPro" id="IPR028228">
    <property type="entry name" value="Imm53"/>
</dbReference>
<dbReference type="Pfam" id="PF15580">
    <property type="entry name" value="Imm53"/>
    <property type="match status" value="1"/>
</dbReference>
<evidence type="ECO:0008006" key="3">
    <source>
        <dbReference type="Google" id="ProtNLM"/>
    </source>
</evidence>
<evidence type="ECO:0000313" key="2">
    <source>
        <dbReference type="Proteomes" id="UP000546126"/>
    </source>
</evidence>
<proteinExistence type="predicted"/>
<name>A0A7Y6MF76_9ACTN</name>
<organism evidence="1 2">
    <name type="scientific">Nonomuraea rhodomycinica</name>
    <dbReference type="NCBI Taxonomy" id="1712872"/>
    <lineage>
        <taxon>Bacteria</taxon>
        <taxon>Bacillati</taxon>
        <taxon>Actinomycetota</taxon>
        <taxon>Actinomycetes</taxon>
        <taxon>Streptosporangiales</taxon>
        <taxon>Streptosporangiaceae</taxon>
        <taxon>Nonomuraea</taxon>
    </lineage>
</organism>
<evidence type="ECO:0000313" key="1">
    <source>
        <dbReference type="EMBL" id="NUW44479.1"/>
    </source>
</evidence>
<comment type="caution">
    <text evidence="1">The sequence shown here is derived from an EMBL/GenBank/DDBJ whole genome shotgun (WGS) entry which is preliminary data.</text>
</comment>
<gene>
    <name evidence="1" type="ORF">HT134_30785</name>
</gene>
<dbReference type="RefSeq" id="WP_175603985.1">
    <property type="nucleotide sequence ID" value="NZ_JABWGO010000009.1"/>
</dbReference>
<dbReference type="Proteomes" id="UP000546126">
    <property type="component" value="Unassembled WGS sequence"/>
</dbReference>
<dbReference type="AlphaFoldDB" id="A0A7Y6MF76"/>
<accession>A0A7Y6MF76</accession>
<protein>
    <recommendedName>
        <fullName evidence="3">Immunity protein 53</fullName>
    </recommendedName>
</protein>
<reference evidence="1 2" key="1">
    <citation type="submission" date="2020-06" db="EMBL/GenBank/DDBJ databases">
        <authorList>
            <person name="Chanama M."/>
        </authorList>
    </citation>
    <scope>NUCLEOTIDE SEQUENCE [LARGE SCALE GENOMIC DNA]</scope>
    <source>
        <strain evidence="1 2">TBRC6557</strain>
    </source>
</reference>
<dbReference type="EMBL" id="JABWGO010000009">
    <property type="protein sequence ID" value="NUW44479.1"/>
    <property type="molecule type" value="Genomic_DNA"/>
</dbReference>